<feature type="region of interest" description="Disordered" evidence="1">
    <location>
        <begin position="63"/>
        <end position="83"/>
    </location>
</feature>
<dbReference type="EMBL" id="CM007385">
    <property type="protein sequence ID" value="ONK68597.1"/>
    <property type="molecule type" value="Genomic_DNA"/>
</dbReference>
<gene>
    <name evidence="2" type="ORF">A4U43_C05F13790</name>
</gene>
<reference evidence="3" key="1">
    <citation type="journal article" date="2017" name="Nat. Commun.">
        <title>The asparagus genome sheds light on the origin and evolution of a young Y chromosome.</title>
        <authorList>
            <person name="Harkess A."/>
            <person name="Zhou J."/>
            <person name="Xu C."/>
            <person name="Bowers J.E."/>
            <person name="Van der Hulst R."/>
            <person name="Ayyampalayam S."/>
            <person name="Mercati F."/>
            <person name="Riccardi P."/>
            <person name="McKain M.R."/>
            <person name="Kakrana A."/>
            <person name="Tang H."/>
            <person name="Ray J."/>
            <person name="Groenendijk J."/>
            <person name="Arikit S."/>
            <person name="Mathioni S.M."/>
            <person name="Nakano M."/>
            <person name="Shan H."/>
            <person name="Telgmann-Rauber A."/>
            <person name="Kanno A."/>
            <person name="Yue Z."/>
            <person name="Chen H."/>
            <person name="Li W."/>
            <person name="Chen Y."/>
            <person name="Xu X."/>
            <person name="Zhang Y."/>
            <person name="Luo S."/>
            <person name="Chen H."/>
            <person name="Gao J."/>
            <person name="Mao Z."/>
            <person name="Pires J.C."/>
            <person name="Luo M."/>
            <person name="Kudrna D."/>
            <person name="Wing R.A."/>
            <person name="Meyers B.C."/>
            <person name="Yi K."/>
            <person name="Kong H."/>
            <person name="Lavrijsen P."/>
            <person name="Sunseri F."/>
            <person name="Falavigna A."/>
            <person name="Ye Y."/>
            <person name="Leebens-Mack J.H."/>
            <person name="Chen G."/>
        </authorList>
    </citation>
    <scope>NUCLEOTIDE SEQUENCE [LARGE SCALE GENOMIC DNA]</scope>
    <source>
        <strain evidence="3">cv. DH0086</strain>
    </source>
</reference>
<protein>
    <submittedName>
        <fullName evidence="2">Uncharacterized protein</fullName>
    </submittedName>
</protein>
<dbReference type="AlphaFoldDB" id="A0A5P1EU09"/>
<name>A0A5P1EU09_ASPOF</name>
<evidence type="ECO:0000256" key="1">
    <source>
        <dbReference type="SAM" id="MobiDB-lite"/>
    </source>
</evidence>
<evidence type="ECO:0000313" key="2">
    <source>
        <dbReference type="EMBL" id="ONK68597.1"/>
    </source>
</evidence>
<proteinExistence type="predicted"/>
<keyword evidence="3" id="KW-1185">Reference proteome</keyword>
<evidence type="ECO:0000313" key="3">
    <source>
        <dbReference type="Proteomes" id="UP000243459"/>
    </source>
</evidence>
<organism evidence="2 3">
    <name type="scientific">Asparagus officinalis</name>
    <name type="common">Garden asparagus</name>
    <dbReference type="NCBI Taxonomy" id="4686"/>
    <lineage>
        <taxon>Eukaryota</taxon>
        <taxon>Viridiplantae</taxon>
        <taxon>Streptophyta</taxon>
        <taxon>Embryophyta</taxon>
        <taxon>Tracheophyta</taxon>
        <taxon>Spermatophyta</taxon>
        <taxon>Magnoliopsida</taxon>
        <taxon>Liliopsida</taxon>
        <taxon>Asparagales</taxon>
        <taxon>Asparagaceae</taxon>
        <taxon>Asparagoideae</taxon>
        <taxon>Asparagus</taxon>
    </lineage>
</organism>
<dbReference type="Proteomes" id="UP000243459">
    <property type="component" value="Chromosome 5"/>
</dbReference>
<accession>A0A5P1EU09</accession>
<dbReference type="Gramene" id="ONK68597">
    <property type="protein sequence ID" value="ONK68597"/>
    <property type="gene ID" value="A4U43_C05F13790"/>
</dbReference>
<sequence>MESASVCVRRQGGLGCGCQAAMRRLDGGICGGWVGWRLGLRFIGRQVGVAGSWAAIAGHGGWRQRPGSGQGGGVGKRERGGRERGGRFVSVLSDLAIRLPACRFLTVNAALMMYGHSMRISERF</sequence>